<name>A0A4S8F7V0_9BURK</name>
<dbReference type="NCBIfam" id="NF007956">
    <property type="entry name" value="PRK10675.1"/>
    <property type="match status" value="1"/>
</dbReference>
<keyword evidence="7 10" id="KW-0520">NAD</keyword>
<dbReference type="RefSeq" id="WP_136573399.1">
    <property type="nucleotide sequence ID" value="NZ_STFG01000008.1"/>
</dbReference>
<comment type="caution">
    <text evidence="12">The sequence shown here is derived from an EMBL/GenBank/DDBJ whole genome shotgun (WGS) entry which is preliminary data.</text>
</comment>
<dbReference type="PANTHER" id="PTHR43725">
    <property type="entry name" value="UDP-GLUCOSE 4-EPIMERASE"/>
    <property type="match status" value="1"/>
</dbReference>
<evidence type="ECO:0000256" key="9">
    <source>
        <dbReference type="ARBA" id="ARBA00023235"/>
    </source>
</evidence>
<evidence type="ECO:0000256" key="5">
    <source>
        <dbReference type="ARBA" id="ARBA00013189"/>
    </source>
</evidence>
<dbReference type="Pfam" id="PF01370">
    <property type="entry name" value="Epimerase"/>
    <property type="match status" value="1"/>
</dbReference>
<reference evidence="12 13" key="1">
    <citation type="journal article" date="2015" name="Antonie Van Leeuwenhoek">
        <title>Lampropedia puyangensis sp. nov., isolated from symptomatic bark of Populus ? euramericana canker and emended description of Lampropedia hyalina (Ehrenberg 1832) Lee et al. 2004.</title>
        <authorList>
            <person name="Li Y."/>
            <person name="Wang T."/>
            <person name="Piao C.G."/>
            <person name="Wang L.F."/>
            <person name="Tian G.Z."/>
            <person name="Zhu T.H."/>
            <person name="Guo M.W."/>
        </authorList>
    </citation>
    <scope>NUCLEOTIDE SEQUENCE [LARGE SCALE GENOMIC DNA]</scope>
    <source>
        <strain evidence="12 13">2-bin</strain>
    </source>
</reference>
<protein>
    <recommendedName>
        <fullName evidence="6 10">UDP-glucose 4-epimerase</fullName>
        <ecNumber evidence="5 10">5.1.3.2</ecNumber>
    </recommendedName>
</protein>
<dbReference type="AlphaFoldDB" id="A0A4S8F7V0"/>
<dbReference type="GO" id="GO:0003978">
    <property type="term" value="F:UDP-glucose 4-epimerase activity"/>
    <property type="evidence" value="ECO:0007669"/>
    <property type="project" value="UniProtKB-UniRule"/>
</dbReference>
<dbReference type="UniPathway" id="UPA00214"/>
<sequence length="352" mass="37764">MQILVTGGAGYIGAHTVVALLQAGHAVHVVDNLSNSHASAIERIAEIAHVRPAFTQADVRDTQAMTALLQQDATDAVIHFAGLKAVGESVQRPLAYYDNNVAGSFSLLKAMQAAQVRTLVFSSSATVYGPLAPVPYQETMPLGVASNPYGTSKIMVEQCLADLCASDTRWSVAALRYFNPIGAHPSGLIGEDPQGIPNNLLPFITQVAVGRRAQLSIFGGDYDTPDGTCLRDYLHVMDLAQGHLAALNALSLTGEANALHGRGLQAWNLGTGKGTSVLEMVRTFERINGMTIPYAIAPRREGDLPAFWADASLAAQQLGWHAQLGLEEMVRDAWHWQSRNPQGYGKPETSLR</sequence>
<accession>A0A4S8F7V0</accession>
<dbReference type="OrthoDB" id="9803010at2"/>
<keyword evidence="9 10" id="KW-0413">Isomerase</keyword>
<proteinExistence type="inferred from homology"/>
<evidence type="ECO:0000256" key="3">
    <source>
        <dbReference type="ARBA" id="ARBA00004947"/>
    </source>
</evidence>
<dbReference type="InterPro" id="IPR001509">
    <property type="entry name" value="Epimerase_deHydtase"/>
</dbReference>
<dbReference type="InterPro" id="IPR036291">
    <property type="entry name" value="NAD(P)-bd_dom_sf"/>
</dbReference>
<dbReference type="InterPro" id="IPR005886">
    <property type="entry name" value="UDP_G4E"/>
</dbReference>
<dbReference type="Gene3D" id="3.90.25.10">
    <property type="entry name" value="UDP-galactose 4-epimerase, domain 1"/>
    <property type="match status" value="1"/>
</dbReference>
<evidence type="ECO:0000256" key="10">
    <source>
        <dbReference type="RuleBase" id="RU366046"/>
    </source>
</evidence>
<comment type="catalytic activity">
    <reaction evidence="1 10">
        <text>UDP-alpha-D-glucose = UDP-alpha-D-galactose</text>
        <dbReference type="Rhea" id="RHEA:22168"/>
        <dbReference type="ChEBI" id="CHEBI:58885"/>
        <dbReference type="ChEBI" id="CHEBI:66914"/>
        <dbReference type="EC" id="5.1.3.2"/>
    </reaction>
</comment>
<dbReference type="Gene3D" id="3.40.50.720">
    <property type="entry name" value="NAD(P)-binding Rossmann-like Domain"/>
    <property type="match status" value="1"/>
</dbReference>
<dbReference type="SUPFAM" id="SSF51735">
    <property type="entry name" value="NAD(P)-binding Rossmann-fold domains"/>
    <property type="match status" value="1"/>
</dbReference>
<dbReference type="EMBL" id="STFG01000008">
    <property type="protein sequence ID" value="THU01462.1"/>
    <property type="molecule type" value="Genomic_DNA"/>
</dbReference>
<comment type="similarity">
    <text evidence="4 10">Belongs to the NAD(P)-dependent epimerase/dehydratase family.</text>
</comment>
<dbReference type="NCBIfam" id="TIGR01179">
    <property type="entry name" value="galE"/>
    <property type="match status" value="1"/>
</dbReference>
<dbReference type="CDD" id="cd05247">
    <property type="entry name" value="UDP_G4E_1_SDR_e"/>
    <property type="match status" value="1"/>
</dbReference>
<comment type="subunit">
    <text evidence="10">Homodimer.</text>
</comment>
<evidence type="ECO:0000259" key="11">
    <source>
        <dbReference type="Pfam" id="PF01370"/>
    </source>
</evidence>
<dbReference type="GO" id="GO:0006012">
    <property type="term" value="P:galactose metabolic process"/>
    <property type="evidence" value="ECO:0007669"/>
    <property type="project" value="UniProtKB-UniPathway"/>
</dbReference>
<keyword evidence="10" id="KW-0119">Carbohydrate metabolism</keyword>
<dbReference type="PANTHER" id="PTHR43725:SF47">
    <property type="entry name" value="UDP-GLUCOSE 4-EPIMERASE"/>
    <property type="match status" value="1"/>
</dbReference>
<feature type="domain" description="NAD-dependent epimerase/dehydratase" evidence="11">
    <location>
        <begin position="3"/>
        <end position="249"/>
    </location>
</feature>
<keyword evidence="8" id="KW-0299">Galactose metabolism</keyword>
<evidence type="ECO:0000256" key="1">
    <source>
        <dbReference type="ARBA" id="ARBA00000083"/>
    </source>
</evidence>
<dbReference type="Proteomes" id="UP000308917">
    <property type="component" value="Unassembled WGS sequence"/>
</dbReference>
<evidence type="ECO:0000256" key="7">
    <source>
        <dbReference type="ARBA" id="ARBA00023027"/>
    </source>
</evidence>
<evidence type="ECO:0000313" key="12">
    <source>
        <dbReference type="EMBL" id="THU01462.1"/>
    </source>
</evidence>
<comment type="cofactor">
    <cofactor evidence="2 10">
        <name>NAD(+)</name>
        <dbReference type="ChEBI" id="CHEBI:57540"/>
    </cofactor>
</comment>
<dbReference type="EC" id="5.1.3.2" evidence="5 10"/>
<gene>
    <name evidence="12" type="primary">galE</name>
    <name evidence="12" type="ORF">E9531_08810</name>
</gene>
<organism evidence="12 13">
    <name type="scientific">Lampropedia puyangensis</name>
    <dbReference type="NCBI Taxonomy" id="1330072"/>
    <lineage>
        <taxon>Bacteria</taxon>
        <taxon>Pseudomonadati</taxon>
        <taxon>Pseudomonadota</taxon>
        <taxon>Betaproteobacteria</taxon>
        <taxon>Burkholderiales</taxon>
        <taxon>Comamonadaceae</taxon>
        <taxon>Lampropedia</taxon>
    </lineage>
</organism>
<evidence type="ECO:0000256" key="4">
    <source>
        <dbReference type="ARBA" id="ARBA00007637"/>
    </source>
</evidence>
<evidence type="ECO:0000256" key="8">
    <source>
        <dbReference type="ARBA" id="ARBA00023144"/>
    </source>
</evidence>
<evidence type="ECO:0000256" key="6">
    <source>
        <dbReference type="ARBA" id="ARBA00018569"/>
    </source>
</evidence>
<evidence type="ECO:0000313" key="13">
    <source>
        <dbReference type="Proteomes" id="UP000308917"/>
    </source>
</evidence>
<dbReference type="GO" id="GO:0005829">
    <property type="term" value="C:cytosol"/>
    <property type="evidence" value="ECO:0007669"/>
    <property type="project" value="TreeGrafter"/>
</dbReference>
<evidence type="ECO:0000256" key="2">
    <source>
        <dbReference type="ARBA" id="ARBA00001911"/>
    </source>
</evidence>
<comment type="pathway">
    <text evidence="3 10">Carbohydrate metabolism; galactose metabolism.</text>
</comment>
<keyword evidence="13" id="KW-1185">Reference proteome</keyword>